<proteinExistence type="predicted"/>
<sequence length="81" mass="9335">SYFRKLPDERRMAMPISVILVTLATKAYQDMATQEPNAFVSAIDVVLEVVERMPVYIKRDRQFEVNNPALEGPYPENFADK</sequence>
<name>A0A699XK91_TANCI</name>
<feature type="non-terminal residue" evidence="1">
    <location>
        <position position="1"/>
    </location>
</feature>
<dbReference type="EMBL" id="BKCJ011875010">
    <property type="protein sequence ID" value="GFD60219.1"/>
    <property type="molecule type" value="Genomic_DNA"/>
</dbReference>
<reference evidence="1" key="1">
    <citation type="journal article" date="2019" name="Sci. Rep.">
        <title>Draft genome of Tanacetum cinerariifolium, the natural source of mosquito coil.</title>
        <authorList>
            <person name="Yamashiro T."/>
            <person name="Shiraishi A."/>
            <person name="Satake H."/>
            <person name="Nakayama K."/>
        </authorList>
    </citation>
    <scope>NUCLEOTIDE SEQUENCE</scope>
</reference>
<gene>
    <name evidence="1" type="ORF">Tci_932188</name>
</gene>
<comment type="caution">
    <text evidence="1">The sequence shown here is derived from an EMBL/GenBank/DDBJ whole genome shotgun (WGS) entry which is preliminary data.</text>
</comment>
<accession>A0A699XK91</accession>
<dbReference type="AlphaFoldDB" id="A0A699XK91"/>
<protein>
    <submittedName>
        <fullName evidence="1">Uncharacterized protein</fullName>
    </submittedName>
</protein>
<organism evidence="1">
    <name type="scientific">Tanacetum cinerariifolium</name>
    <name type="common">Dalmatian daisy</name>
    <name type="synonym">Chrysanthemum cinerariifolium</name>
    <dbReference type="NCBI Taxonomy" id="118510"/>
    <lineage>
        <taxon>Eukaryota</taxon>
        <taxon>Viridiplantae</taxon>
        <taxon>Streptophyta</taxon>
        <taxon>Embryophyta</taxon>
        <taxon>Tracheophyta</taxon>
        <taxon>Spermatophyta</taxon>
        <taxon>Magnoliopsida</taxon>
        <taxon>eudicotyledons</taxon>
        <taxon>Gunneridae</taxon>
        <taxon>Pentapetalae</taxon>
        <taxon>asterids</taxon>
        <taxon>campanulids</taxon>
        <taxon>Asterales</taxon>
        <taxon>Asteraceae</taxon>
        <taxon>Asteroideae</taxon>
        <taxon>Anthemideae</taxon>
        <taxon>Anthemidinae</taxon>
        <taxon>Tanacetum</taxon>
    </lineage>
</organism>
<evidence type="ECO:0000313" key="1">
    <source>
        <dbReference type="EMBL" id="GFD60219.1"/>
    </source>
</evidence>
<feature type="non-terminal residue" evidence="1">
    <location>
        <position position="81"/>
    </location>
</feature>